<keyword evidence="3" id="KW-0813">Transport</keyword>
<dbReference type="Proteomes" id="UP000000365">
    <property type="component" value="Chromosome"/>
</dbReference>
<keyword evidence="11" id="KW-1185">Reference proteome</keyword>
<dbReference type="PRINTS" id="PR01036">
    <property type="entry name" value="TCRTETB"/>
</dbReference>
<feature type="transmembrane region" description="Helical" evidence="8">
    <location>
        <begin position="431"/>
        <end position="448"/>
    </location>
</feature>
<dbReference type="GO" id="GO:0005886">
    <property type="term" value="C:plasma membrane"/>
    <property type="evidence" value="ECO:0007669"/>
    <property type="project" value="UniProtKB-SubCell"/>
</dbReference>
<feature type="transmembrane region" description="Helical" evidence="8">
    <location>
        <begin position="356"/>
        <end position="374"/>
    </location>
</feature>
<evidence type="ECO:0000256" key="1">
    <source>
        <dbReference type="ARBA" id="ARBA00004651"/>
    </source>
</evidence>
<keyword evidence="6 8" id="KW-1133">Transmembrane helix</keyword>
<reference evidence="10 11" key="1">
    <citation type="journal article" date="2009" name="Stand. Genomic Sci.">
        <title>Complete genome sequence of Methanocorpusculum labreanum type strain Z.</title>
        <authorList>
            <person name="Anderson I.J."/>
            <person name="Sieprawska-Lupa M."/>
            <person name="Goltsman E."/>
            <person name="Lapidus A."/>
            <person name="Copeland A."/>
            <person name="Glavina Del Rio T."/>
            <person name="Tice H."/>
            <person name="Dalin E."/>
            <person name="Barry K."/>
            <person name="Pitluck S."/>
            <person name="Hauser L."/>
            <person name="Land M."/>
            <person name="Lucas S."/>
            <person name="Richardson P."/>
            <person name="Whitman W.B."/>
            <person name="Kyrpides N.C."/>
        </authorList>
    </citation>
    <scope>NUCLEOTIDE SEQUENCE [LARGE SCALE GENOMIC DNA]</scope>
    <source>
        <strain evidence="11">ATCC 43576 / DSM 4855 / Z</strain>
    </source>
</reference>
<dbReference type="Gene3D" id="1.20.1720.10">
    <property type="entry name" value="Multidrug resistance protein D"/>
    <property type="match status" value="1"/>
</dbReference>
<sequence length="459" mass="48348">MIQTSSLQQYFLMILASTAVFLDYLDTSIVSIALPTISADLGIGSLTASWVMTSYLLALGSTLLLFGKLADRTGRDREIFIAGFVLFTVSSFLCGVSANIEVLIGFRVIQGIAAGMMVSTATMLITTRLPSGIRGMGMGVIATAGGIALALGPGLGGLVTEFISWHWIFFINVPIGVAAVILAVFLIPGSEIHSVAKQPFDCFGALLLALTLVSLLMGLELVLSDGWTLWVIVLFLIVPIFGYVFFRRELRHPDPVLSAKLFLNRTVMWASLSTLLVTLVYLGIVYLIPFYLTGSIQMSVAAAGLVMLLAPVSMALIGIPAGALSEKIGCMRLCNLAAVLMAGGLVFLVFSVVLSFLPLLFVGLLLLGLGMGLNEGPSMQRITLHCPRELQGSSGGLIFTVMNIGCILGVAVFSAAASLGSGGSDIYTDQGVIAACIAGIIAAVCAYLSSRLARDQILC</sequence>
<feature type="transmembrane region" description="Helical" evidence="8">
    <location>
        <begin position="79"/>
        <end position="98"/>
    </location>
</feature>
<protein>
    <submittedName>
        <fullName evidence="10">Drug resistance transporter, EmrB/QacA subfamily</fullName>
    </submittedName>
</protein>
<evidence type="ECO:0000256" key="7">
    <source>
        <dbReference type="ARBA" id="ARBA00023136"/>
    </source>
</evidence>
<dbReference type="InterPro" id="IPR036259">
    <property type="entry name" value="MFS_trans_sf"/>
</dbReference>
<evidence type="ECO:0000256" key="3">
    <source>
        <dbReference type="ARBA" id="ARBA00022448"/>
    </source>
</evidence>
<feature type="transmembrane region" description="Helical" evidence="8">
    <location>
        <begin position="104"/>
        <end position="125"/>
    </location>
</feature>
<dbReference type="InterPro" id="IPR004638">
    <property type="entry name" value="EmrB-like"/>
</dbReference>
<dbReference type="SUPFAM" id="SSF103473">
    <property type="entry name" value="MFS general substrate transporter"/>
    <property type="match status" value="1"/>
</dbReference>
<proteinExistence type="inferred from homology"/>
<accession>A2ST00</accession>
<feature type="transmembrane region" description="Helical" evidence="8">
    <location>
        <begin position="395"/>
        <end position="419"/>
    </location>
</feature>
<dbReference type="OrthoDB" id="117970at2157"/>
<feature type="transmembrane region" description="Helical" evidence="8">
    <location>
        <begin position="12"/>
        <end position="34"/>
    </location>
</feature>
<dbReference type="HOGENOM" id="CLU_000960_28_3_2"/>
<name>A2ST00_METLZ</name>
<evidence type="ECO:0000313" key="10">
    <source>
        <dbReference type="EMBL" id="ABN07456.1"/>
    </source>
</evidence>
<keyword evidence="5 8" id="KW-0812">Transmembrane</keyword>
<dbReference type="CDD" id="cd17321">
    <property type="entry name" value="MFS_MMR_MDR_like"/>
    <property type="match status" value="1"/>
</dbReference>
<feature type="transmembrane region" description="Helical" evidence="8">
    <location>
        <begin position="165"/>
        <end position="188"/>
    </location>
</feature>
<dbReference type="InterPro" id="IPR011701">
    <property type="entry name" value="MFS"/>
</dbReference>
<feature type="domain" description="Major facilitator superfamily (MFS) profile" evidence="9">
    <location>
        <begin position="12"/>
        <end position="454"/>
    </location>
</feature>
<comment type="subcellular location">
    <subcellularLocation>
        <location evidence="1">Cell membrane</location>
        <topology evidence="1">Multi-pass membrane protein</topology>
    </subcellularLocation>
</comment>
<dbReference type="KEGG" id="mla:Mlab_1287"/>
<feature type="transmembrane region" description="Helical" evidence="8">
    <location>
        <begin position="298"/>
        <end position="321"/>
    </location>
</feature>
<dbReference type="GeneID" id="4795149"/>
<feature type="transmembrane region" description="Helical" evidence="8">
    <location>
        <begin position="333"/>
        <end position="350"/>
    </location>
</feature>
<comment type="similarity">
    <text evidence="2">Belongs to the major facilitator superfamily. EmrB family.</text>
</comment>
<dbReference type="EMBL" id="CP000559">
    <property type="protein sequence ID" value="ABN07456.1"/>
    <property type="molecule type" value="Genomic_DNA"/>
</dbReference>
<keyword evidence="7 8" id="KW-0472">Membrane</keyword>
<evidence type="ECO:0000256" key="4">
    <source>
        <dbReference type="ARBA" id="ARBA00022475"/>
    </source>
</evidence>
<dbReference type="GO" id="GO:0022857">
    <property type="term" value="F:transmembrane transporter activity"/>
    <property type="evidence" value="ECO:0007669"/>
    <property type="project" value="InterPro"/>
</dbReference>
<evidence type="ECO:0000313" key="11">
    <source>
        <dbReference type="Proteomes" id="UP000000365"/>
    </source>
</evidence>
<feature type="transmembrane region" description="Helical" evidence="8">
    <location>
        <begin position="227"/>
        <end position="246"/>
    </location>
</feature>
<dbReference type="NCBIfam" id="TIGR00711">
    <property type="entry name" value="efflux_EmrB"/>
    <property type="match status" value="1"/>
</dbReference>
<evidence type="ECO:0000259" key="9">
    <source>
        <dbReference type="PROSITE" id="PS50850"/>
    </source>
</evidence>
<dbReference type="Pfam" id="PF07690">
    <property type="entry name" value="MFS_1"/>
    <property type="match status" value="1"/>
</dbReference>
<organism evidence="10 11">
    <name type="scientific">Methanocorpusculum labreanum (strain ATCC 43576 / DSM 4855 / Z)</name>
    <dbReference type="NCBI Taxonomy" id="410358"/>
    <lineage>
        <taxon>Archaea</taxon>
        <taxon>Methanobacteriati</taxon>
        <taxon>Methanobacteriota</taxon>
        <taxon>Stenosarchaea group</taxon>
        <taxon>Methanomicrobia</taxon>
        <taxon>Methanomicrobiales</taxon>
        <taxon>Methanocorpusculaceae</taxon>
        <taxon>Methanocorpusculum</taxon>
    </lineage>
</organism>
<dbReference type="InterPro" id="IPR020846">
    <property type="entry name" value="MFS_dom"/>
</dbReference>
<dbReference type="PANTHER" id="PTHR42718:SF9">
    <property type="entry name" value="MAJOR FACILITATOR SUPERFAMILY MULTIDRUG TRANSPORTER MFSC"/>
    <property type="match status" value="1"/>
</dbReference>
<dbReference type="STRING" id="410358.Mlab_1287"/>
<dbReference type="PROSITE" id="PS50850">
    <property type="entry name" value="MFS"/>
    <property type="match status" value="1"/>
</dbReference>
<feature type="transmembrane region" description="Helical" evidence="8">
    <location>
        <begin position="267"/>
        <end position="292"/>
    </location>
</feature>
<evidence type="ECO:0000256" key="2">
    <source>
        <dbReference type="ARBA" id="ARBA00008537"/>
    </source>
</evidence>
<feature type="transmembrane region" description="Helical" evidence="8">
    <location>
        <begin position="200"/>
        <end position="221"/>
    </location>
</feature>
<evidence type="ECO:0000256" key="5">
    <source>
        <dbReference type="ARBA" id="ARBA00022692"/>
    </source>
</evidence>
<gene>
    <name evidence="10" type="ordered locus">Mlab_1287</name>
</gene>
<evidence type="ECO:0000256" key="6">
    <source>
        <dbReference type="ARBA" id="ARBA00022989"/>
    </source>
</evidence>
<dbReference type="PANTHER" id="PTHR42718">
    <property type="entry name" value="MAJOR FACILITATOR SUPERFAMILY MULTIDRUG TRANSPORTER MFSC"/>
    <property type="match status" value="1"/>
</dbReference>
<dbReference type="AlphaFoldDB" id="A2ST00"/>
<evidence type="ECO:0000256" key="8">
    <source>
        <dbReference type="SAM" id="Phobius"/>
    </source>
</evidence>
<feature type="transmembrane region" description="Helical" evidence="8">
    <location>
        <begin position="46"/>
        <end position="67"/>
    </location>
</feature>
<dbReference type="Gene3D" id="1.20.1250.20">
    <property type="entry name" value="MFS general substrate transporter like domains"/>
    <property type="match status" value="1"/>
</dbReference>
<feature type="transmembrane region" description="Helical" evidence="8">
    <location>
        <begin position="137"/>
        <end position="159"/>
    </location>
</feature>
<dbReference type="RefSeq" id="WP_011833659.1">
    <property type="nucleotide sequence ID" value="NC_008942.1"/>
</dbReference>
<dbReference type="eggNOG" id="arCOG00143">
    <property type="taxonomic scope" value="Archaea"/>
</dbReference>
<keyword evidence="4" id="KW-1003">Cell membrane</keyword>